<gene>
    <name evidence="2" type="ORF">FHS79_002431</name>
</gene>
<dbReference type="PROSITE" id="PS51257">
    <property type="entry name" value="PROKAR_LIPOPROTEIN"/>
    <property type="match status" value="1"/>
</dbReference>
<dbReference type="InterPro" id="IPR021395">
    <property type="entry name" value="DUF3035"/>
</dbReference>
<protein>
    <recommendedName>
        <fullName evidence="4">DUF3035 domain-containing protein</fullName>
    </recommendedName>
</protein>
<organism evidence="2 3">
    <name type="scientific">Polymorphobacter multimanifer</name>
    <dbReference type="NCBI Taxonomy" id="1070431"/>
    <lineage>
        <taxon>Bacteria</taxon>
        <taxon>Pseudomonadati</taxon>
        <taxon>Pseudomonadota</taxon>
        <taxon>Alphaproteobacteria</taxon>
        <taxon>Sphingomonadales</taxon>
        <taxon>Sphingosinicellaceae</taxon>
        <taxon>Polymorphobacter</taxon>
    </lineage>
</organism>
<dbReference type="Pfam" id="PF11233">
    <property type="entry name" value="DUF3035"/>
    <property type="match status" value="1"/>
</dbReference>
<sequence length="143" mass="14656">MRNLSLLLIGAAAMALTACGGGKRLGDRRGPDELAISRSAPLVVPSEFNLTPPRPGTPRATGADAQSQAMEALFGPGVRVPPRSPAEQQLLDRAGAGTADPAIRSNAGDMATNTVNKGAFIREIVSAPAGTVDPERAQVTMGQ</sequence>
<evidence type="ECO:0008006" key="4">
    <source>
        <dbReference type="Google" id="ProtNLM"/>
    </source>
</evidence>
<dbReference type="EMBL" id="JACIIV010000016">
    <property type="protein sequence ID" value="MBB6228246.1"/>
    <property type="molecule type" value="Genomic_DNA"/>
</dbReference>
<comment type="caution">
    <text evidence="2">The sequence shown here is derived from an EMBL/GenBank/DDBJ whole genome shotgun (WGS) entry which is preliminary data.</text>
</comment>
<evidence type="ECO:0000313" key="2">
    <source>
        <dbReference type="EMBL" id="MBB6228246.1"/>
    </source>
</evidence>
<evidence type="ECO:0000313" key="3">
    <source>
        <dbReference type="Proteomes" id="UP000538147"/>
    </source>
</evidence>
<name>A0A841L7R3_9SPHN</name>
<dbReference type="RefSeq" id="WP_184200220.1">
    <property type="nucleotide sequence ID" value="NZ_BMOX01000067.1"/>
</dbReference>
<feature type="region of interest" description="Disordered" evidence="1">
    <location>
        <begin position="45"/>
        <end position="65"/>
    </location>
</feature>
<keyword evidence="3" id="KW-1185">Reference proteome</keyword>
<dbReference type="AlphaFoldDB" id="A0A841L7R3"/>
<proteinExistence type="predicted"/>
<accession>A0A841L7R3</accession>
<dbReference type="Proteomes" id="UP000538147">
    <property type="component" value="Unassembled WGS sequence"/>
</dbReference>
<evidence type="ECO:0000256" key="1">
    <source>
        <dbReference type="SAM" id="MobiDB-lite"/>
    </source>
</evidence>
<reference evidence="2 3" key="1">
    <citation type="submission" date="2020-08" db="EMBL/GenBank/DDBJ databases">
        <title>Genomic Encyclopedia of Type Strains, Phase IV (KMG-IV): sequencing the most valuable type-strain genomes for metagenomic binning, comparative biology and taxonomic classification.</title>
        <authorList>
            <person name="Goeker M."/>
        </authorList>
    </citation>
    <scope>NUCLEOTIDE SEQUENCE [LARGE SCALE GENOMIC DNA]</scope>
    <source>
        <strain evidence="2 3">DSM 102189</strain>
    </source>
</reference>